<evidence type="ECO:0000256" key="1">
    <source>
        <dbReference type="SAM" id="SignalP"/>
    </source>
</evidence>
<evidence type="ECO:0000313" key="3">
    <source>
        <dbReference type="Proteomes" id="UP000192257"/>
    </source>
</evidence>
<organism evidence="2 3">
    <name type="scientific">Trypanosoma theileri</name>
    <dbReference type="NCBI Taxonomy" id="67003"/>
    <lineage>
        <taxon>Eukaryota</taxon>
        <taxon>Discoba</taxon>
        <taxon>Euglenozoa</taxon>
        <taxon>Kinetoplastea</taxon>
        <taxon>Metakinetoplastina</taxon>
        <taxon>Trypanosomatida</taxon>
        <taxon>Trypanosomatidae</taxon>
        <taxon>Trypanosoma</taxon>
    </lineage>
</organism>
<dbReference type="VEuPathDB" id="TriTrypDB:TM35_000311540"/>
<reference evidence="2 3" key="1">
    <citation type="submission" date="2017-03" db="EMBL/GenBank/DDBJ databases">
        <title>An alternative strategy for trypanosome survival in the mammalian bloodstream revealed through genome and transcriptome analysis of the ubiquitous bovine parasite Trypanosoma (Megatrypanum) theileri.</title>
        <authorList>
            <person name="Kelly S."/>
            <person name="Ivens A."/>
            <person name="Mott A."/>
            <person name="O'Neill E."/>
            <person name="Emms D."/>
            <person name="Macleod O."/>
            <person name="Voorheis P."/>
            <person name="Matthews J."/>
            <person name="Matthews K."/>
            <person name="Carrington M."/>
        </authorList>
    </citation>
    <scope>NUCLEOTIDE SEQUENCE [LARGE SCALE GENOMIC DNA]</scope>
    <source>
        <strain evidence="2">Edinburgh</strain>
    </source>
</reference>
<gene>
    <name evidence="2" type="ORF">TM35_000311540</name>
</gene>
<dbReference type="GeneID" id="39988415"/>
<keyword evidence="1" id="KW-0732">Signal</keyword>
<feature type="chain" id="PRO_5013230496" evidence="1">
    <location>
        <begin position="24"/>
        <end position="179"/>
    </location>
</feature>
<sequence>MCVCVCVWCLVALLLCCVGVAHAADPQHTARMVKRADEMAKETMKLKEECENVATTAEGAARNATVFAMRSIYYLDQIAANTTEVGMETKKGSELIDSATEAAAEEEEASGTTITQSEETIVTDATAVEEAEKVLNNMADGMCGGCIGWYGHNEYESNCDRSCQRLGPVTQSGNCSLRC</sequence>
<accession>A0A1X0NN99</accession>
<dbReference type="Proteomes" id="UP000192257">
    <property type="component" value="Unassembled WGS sequence"/>
</dbReference>
<dbReference type="EMBL" id="NBCO01000031">
    <property type="protein sequence ID" value="ORC85968.1"/>
    <property type="molecule type" value="Genomic_DNA"/>
</dbReference>
<feature type="signal peptide" evidence="1">
    <location>
        <begin position="1"/>
        <end position="23"/>
    </location>
</feature>
<keyword evidence="3" id="KW-1185">Reference proteome</keyword>
<comment type="caution">
    <text evidence="2">The sequence shown here is derived from an EMBL/GenBank/DDBJ whole genome shotgun (WGS) entry which is preliminary data.</text>
</comment>
<name>A0A1X0NN99_9TRYP</name>
<proteinExistence type="predicted"/>
<protein>
    <submittedName>
        <fullName evidence="2">Uncharacterized protein</fullName>
    </submittedName>
</protein>
<evidence type="ECO:0000313" key="2">
    <source>
        <dbReference type="EMBL" id="ORC85968.1"/>
    </source>
</evidence>
<dbReference type="RefSeq" id="XP_028880034.1">
    <property type="nucleotide sequence ID" value="XM_029028635.1"/>
</dbReference>
<dbReference type="AlphaFoldDB" id="A0A1X0NN99"/>